<evidence type="ECO:0000313" key="8">
    <source>
        <dbReference type="RefSeq" id="XP_018837996.1"/>
    </source>
</evidence>
<dbReference type="InterPro" id="IPR036638">
    <property type="entry name" value="HLH_DNA-bd_sf"/>
</dbReference>
<reference evidence="8" key="1">
    <citation type="submission" date="2025-08" db="UniProtKB">
        <authorList>
            <consortium name="RefSeq"/>
        </authorList>
    </citation>
    <scope>IDENTIFICATION</scope>
    <source>
        <tissue evidence="8">Leaves</tissue>
    </source>
</reference>
<evidence type="ECO:0000313" key="7">
    <source>
        <dbReference type="Proteomes" id="UP000235220"/>
    </source>
</evidence>
<dbReference type="Gene3D" id="4.10.280.10">
    <property type="entry name" value="Helix-loop-helix DNA-binding domain"/>
    <property type="match status" value="1"/>
</dbReference>
<dbReference type="FunFam" id="4.10.280.10:FF:000022">
    <property type="entry name" value="Basic helix-loop-helix transcription factor"/>
    <property type="match status" value="1"/>
</dbReference>
<feature type="compositionally biased region" description="Basic and acidic residues" evidence="6">
    <location>
        <begin position="161"/>
        <end position="185"/>
    </location>
</feature>
<keyword evidence="2" id="KW-0805">Transcription regulation</keyword>
<dbReference type="GO" id="GO:0005634">
    <property type="term" value="C:nucleus"/>
    <property type="evidence" value="ECO:0000318"/>
    <property type="project" value="GO_Central"/>
</dbReference>
<dbReference type="AlphaFoldDB" id="A0A2I4GQF1"/>
<dbReference type="GO" id="GO:0048766">
    <property type="term" value="P:root hair initiation"/>
    <property type="evidence" value="ECO:0007669"/>
    <property type="project" value="UniProtKB-ARBA"/>
</dbReference>
<comment type="subcellular location">
    <subcellularLocation>
        <location evidence="1">Nucleus</location>
    </subcellularLocation>
</comment>
<keyword evidence="5" id="KW-0539">Nucleus</keyword>
<dbReference type="Gramene" id="Jr16_21530_p1">
    <property type="protein sequence ID" value="cds.Jr16_21530_p1"/>
    <property type="gene ID" value="Jr16_21530"/>
</dbReference>
<evidence type="ECO:0000256" key="2">
    <source>
        <dbReference type="ARBA" id="ARBA00023015"/>
    </source>
</evidence>
<feature type="region of interest" description="Disordered" evidence="6">
    <location>
        <begin position="161"/>
        <end position="288"/>
    </location>
</feature>
<dbReference type="Proteomes" id="UP000235220">
    <property type="component" value="Chromosome 16"/>
</dbReference>
<feature type="compositionally biased region" description="Polar residues" evidence="6">
    <location>
        <begin position="230"/>
        <end position="248"/>
    </location>
</feature>
<sequence length="360" mass="39600">MEPMGAICEREWGSLGGMYIAEESEFMAQLLHNNASLPNDLIGDSSLRAPSDFWPGYESNMNGEGLSESSYFSLYMPSSNFYSFSQESNYNGGSSGQQCYGSSDSHPVLASDDSSISMDFCMMNVKRTGSFLLEGYDCLNQEKTDGNAEESAGNVPAVVLHSEKDSQHRKESEKPPPESIPEEKCNNPPGNSKKRSQSSRDIRKKKRMAQSEKNKKTGSNEEDSNPGIGEQSSGSFSSEDDCTASQELNGGASSGLSRKVPASPDLNGKTRASRGSATDPQSLYARKRRERINERLRILQNLVPNGTKVDISTMLEEAVQYVKFLQLQIKLLSSDDLWMYAPIAYNGMDLGLDLKINPPR</sequence>
<dbReference type="GO" id="GO:0006357">
    <property type="term" value="P:regulation of transcription by RNA polymerase II"/>
    <property type="evidence" value="ECO:0000318"/>
    <property type="project" value="GO_Central"/>
</dbReference>
<gene>
    <name evidence="8" type="primary">LOC109004059</name>
</gene>
<keyword evidence="7" id="KW-1185">Reference proteome</keyword>
<dbReference type="GO" id="GO:0000981">
    <property type="term" value="F:DNA-binding transcription factor activity, RNA polymerase II-specific"/>
    <property type="evidence" value="ECO:0000318"/>
    <property type="project" value="GO_Central"/>
</dbReference>
<dbReference type="GO" id="GO:0046983">
    <property type="term" value="F:protein dimerization activity"/>
    <property type="evidence" value="ECO:0007669"/>
    <property type="project" value="InterPro"/>
</dbReference>
<dbReference type="KEGG" id="jre:109004059"/>
<accession>A0A2I4GQF1</accession>
<evidence type="ECO:0000256" key="5">
    <source>
        <dbReference type="ARBA" id="ARBA00023242"/>
    </source>
</evidence>
<dbReference type="FunCoup" id="A0A2I4GQF1">
    <property type="interactions" value="160"/>
</dbReference>
<dbReference type="InterPro" id="IPR011598">
    <property type="entry name" value="bHLH_dom"/>
</dbReference>
<feature type="compositionally biased region" description="Basic and acidic residues" evidence="6">
    <location>
        <begin position="209"/>
        <end position="219"/>
    </location>
</feature>
<keyword evidence="4" id="KW-0804">Transcription</keyword>
<dbReference type="SUPFAM" id="SSF47459">
    <property type="entry name" value="HLH, helix-loop-helix DNA-binding domain"/>
    <property type="match status" value="1"/>
</dbReference>
<evidence type="ECO:0000256" key="1">
    <source>
        <dbReference type="ARBA" id="ARBA00004123"/>
    </source>
</evidence>
<dbReference type="InterPro" id="IPR045843">
    <property type="entry name" value="IND-like"/>
</dbReference>
<dbReference type="SMART" id="SM00353">
    <property type="entry name" value="HLH"/>
    <property type="match status" value="1"/>
</dbReference>
<evidence type="ECO:0000256" key="4">
    <source>
        <dbReference type="ARBA" id="ARBA00023163"/>
    </source>
</evidence>
<dbReference type="PROSITE" id="PS50888">
    <property type="entry name" value="BHLH"/>
    <property type="match status" value="1"/>
</dbReference>
<dbReference type="GO" id="GO:0000978">
    <property type="term" value="F:RNA polymerase II cis-regulatory region sequence-specific DNA binding"/>
    <property type="evidence" value="ECO:0000318"/>
    <property type="project" value="GO_Central"/>
</dbReference>
<dbReference type="RefSeq" id="XP_018837996.1">
    <property type="nucleotide sequence ID" value="XM_018982451.2"/>
</dbReference>
<dbReference type="OrthoDB" id="651283at2759"/>
<feature type="compositionally biased region" description="Basic residues" evidence="6">
    <location>
        <begin position="192"/>
        <end position="208"/>
    </location>
</feature>
<keyword evidence="3" id="KW-0238">DNA-binding</keyword>
<protein>
    <submittedName>
        <fullName evidence="8">Transcription factor bHLH84-like</fullName>
    </submittedName>
</protein>
<organism evidence="7 8">
    <name type="scientific">Juglans regia</name>
    <name type="common">English walnut</name>
    <dbReference type="NCBI Taxonomy" id="51240"/>
    <lineage>
        <taxon>Eukaryota</taxon>
        <taxon>Viridiplantae</taxon>
        <taxon>Streptophyta</taxon>
        <taxon>Embryophyta</taxon>
        <taxon>Tracheophyta</taxon>
        <taxon>Spermatophyta</taxon>
        <taxon>Magnoliopsida</taxon>
        <taxon>eudicotyledons</taxon>
        <taxon>Gunneridae</taxon>
        <taxon>Pentapetalae</taxon>
        <taxon>rosids</taxon>
        <taxon>fabids</taxon>
        <taxon>Fagales</taxon>
        <taxon>Juglandaceae</taxon>
        <taxon>Juglans</taxon>
    </lineage>
</organism>
<evidence type="ECO:0000256" key="6">
    <source>
        <dbReference type="SAM" id="MobiDB-lite"/>
    </source>
</evidence>
<dbReference type="PANTHER" id="PTHR16223">
    <property type="entry name" value="TRANSCRIPTION FACTOR BHLH83-RELATED"/>
    <property type="match status" value="1"/>
</dbReference>
<dbReference type="PANTHER" id="PTHR16223:SF274">
    <property type="entry name" value="TRANSCRIPTION FACTOR BHLH84"/>
    <property type="match status" value="1"/>
</dbReference>
<evidence type="ECO:0000256" key="3">
    <source>
        <dbReference type="ARBA" id="ARBA00023125"/>
    </source>
</evidence>
<dbReference type="Pfam" id="PF00010">
    <property type="entry name" value="HLH"/>
    <property type="match status" value="1"/>
</dbReference>
<proteinExistence type="predicted"/>
<dbReference type="GeneID" id="109004059"/>
<dbReference type="CDD" id="cd11454">
    <property type="entry name" value="bHLH_AtIND_like"/>
    <property type="match status" value="1"/>
</dbReference>
<name>A0A2I4GQF1_JUGRE</name>
<dbReference type="STRING" id="51240.A0A2I4GQF1"/>